<feature type="transmembrane region" description="Helical" evidence="1">
    <location>
        <begin position="41"/>
        <end position="61"/>
    </location>
</feature>
<name>A0A2M7Z687_9BACT</name>
<dbReference type="GO" id="GO:0016787">
    <property type="term" value="F:hydrolase activity"/>
    <property type="evidence" value="ECO:0007669"/>
    <property type="project" value="InterPro"/>
</dbReference>
<organism evidence="3 4">
    <name type="scientific">Candidatus Magasanikbacteria bacterium CG_4_9_14_3_um_filter_32_9</name>
    <dbReference type="NCBI Taxonomy" id="1974644"/>
    <lineage>
        <taxon>Bacteria</taxon>
        <taxon>Candidatus Magasanikiibacteriota</taxon>
    </lineage>
</organism>
<dbReference type="SUPFAM" id="SSF56300">
    <property type="entry name" value="Metallo-dependent phosphatases"/>
    <property type="match status" value="1"/>
</dbReference>
<dbReference type="InterPro" id="IPR004843">
    <property type="entry name" value="Calcineurin-like_PHP"/>
</dbReference>
<dbReference type="InterPro" id="IPR029052">
    <property type="entry name" value="Metallo-depent_PP-like"/>
</dbReference>
<dbReference type="PANTHER" id="PTHR31302:SF0">
    <property type="entry name" value="TRANSMEMBRANE PROTEIN WITH METALLOPHOSPHOESTERASE DOMAIN"/>
    <property type="match status" value="1"/>
</dbReference>
<dbReference type="Gene3D" id="3.60.21.10">
    <property type="match status" value="1"/>
</dbReference>
<dbReference type="PANTHER" id="PTHR31302">
    <property type="entry name" value="TRANSMEMBRANE PROTEIN WITH METALLOPHOSPHOESTERASE DOMAIN-RELATED"/>
    <property type="match status" value="1"/>
</dbReference>
<keyword evidence="1" id="KW-0472">Membrane</keyword>
<dbReference type="InterPro" id="IPR051158">
    <property type="entry name" value="Metallophosphoesterase_sf"/>
</dbReference>
<evidence type="ECO:0000256" key="1">
    <source>
        <dbReference type="SAM" id="Phobius"/>
    </source>
</evidence>
<dbReference type="Proteomes" id="UP000230843">
    <property type="component" value="Unassembled WGS sequence"/>
</dbReference>
<gene>
    <name evidence="3" type="ORF">CO137_03180</name>
</gene>
<evidence type="ECO:0000259" key="2">
    <source>
        <dbReference type="Pfam" id="PF00149"/>
    </source>
</evidence>
<sequence>MHIYFDIVILTAITALILPASILLYNKIRLKDSWEQKHPKIIISIILILLLSASCIIYGSFFEPKMLVVNQQTLDIDGIENEIKIAFISDFQVGPYKQDEHIWQIIEKLEQLNPDLVLIGGDQIMNNGSSISEYLFLYPLKSLAEKYPVYAIHGNHEYGVGRNSIDENWVWLPNLSENTKWYAESLGIKYLTNDLEKITVNEEEFYLFGGDSLLANKLDTKILEERTEDIPTIVLIHHPLAVKEIVNKNIDLLLSGHTHGGQIRLPFIGPLGKIETKIPTSWYQGFSQYEDVKLFVSSGTGETGARSRFLNPPEIVLLTIK</sequence>
<dbReference type="AlphaFoldDB" id="A0A2M7Z687"/>
<evidence type="ECO:0000313" key="4">
    <source>
        <dbReference type="Proteomes" id="UP000230843"/>
    </source>
</evidence>
<keyword evidence="1" id="KW-1133">Transmembrane helix</keyword>
<proteinExistence type="predicted"/>
<evidence type="ECO:0000313" key="3">
    <source>
        <dbReference type="EMBL" id="PJA89640.1"/>
    </source>
</evidence>
<comment type="caution">
    <text evidence="3">The sequence shown here is derived from an EMBL/GenBank/DDBJ whole genome shotgun (WGS) entry which is preliminary data.</text>
</comment>
<reference evidence="4" key="1">
    <citation type="submission" date="2017-09" db="EMBL/GenBank/DDBJ databases">
        <title>Depth-based differentiation of microbial function through sediment-hosted aquifers and enrichment of novel symbionts in the deep terrestrial subsurface.</title>
        <authorList>
            <person name="Probst A.J."/>
            <person name="Ladd B."/>
            <person name="Jarett J.K."/>
            <person name="Geller-Mcgrath D.E."/>
            <person name="Sieber C.M.K."/>
            <person name="Emerson J.B."/>
            <person name="Anantharaman K."/>
            <person name="Thomas B.C."/>
            <person name="Malmstrom R."/>
            <person name="Stieglmeier M."/>
            <person name="Klingl A."/>
            <person name="Woyke T."/>
            <person name="Ryan C.M."/>
            <person name="Banfield J.F."/>
        </authorList>
    </citation>
    <scope>NUCLEOTIDE SEQUENCE [LARGE SCALE GENOMIC DNA]</scope>
</reference>
<protein>
    <recommendedName>
        <fullName evidence="2">Calcineurin-like phosphoesterase domain-containing protein</fullName>
    </recommendedName>
</protein>
<dbReference type="Pfam" id="PF00149">
    <property type="entry name" value="Metallophos"/>
    <property type="match status" value="1"/>
</dbReference>
<feature type="transmembrane region" description="Helical" evidence="1">
    <location>
        <begin position="6"/>
        <end position="25"/>
    </location>
</feature>
<dbReference type="EMBL" id="PFVJ01000067">
    <property type="protein sequence ID" value="PJA89640.1"/>
    <property type="molecule type" value="Genomic_DNA"/>
</dbReference>
<accession>A0A2M7Z687</accession>
<feature type="domain" description="Calcineurin-like phosphoesterase" evidence="2">
    <location>
        <begin position="83"/>
        <end position="260"/>
    </location>
</feature>
<keyword evidence="1" id="KW-0812">Transmembrane</keyword>